<dbReference type="OrthoDB" id="2387925at2759"/>
<comment type="catalytic activity">
    <reaction evidence="5">
        <text>4-demethylwyosine(37) in tRNA(Phe) + S-adenosyl-L-methionine = 4-demethyl-7-[(3S)-3-amino-3-carboxypropyl]wyosine(37) in tRNA(Phe) + S-methyl-5'-thioadenosine + H(+)</text>
        <dbReference type="Rhea" id="RHEA:36355"/>
        <dbReference type="Rhea" id="RHEA-COMP:10164"/>
        <dbReference type="Rhea" id="RHEA-COMP:10378"/>
        <dbReference type="ChEBI" id="CHEBI:15378"/>
        <dbReference type="ChEBI" id="CHEBI:17509"/>
        <dbReference type="ChEBI" id="CHEBI:59789"/>
        <dbReference type="ChEBI" id="CHEBI:64315"/>
        <dbReference type="ChEBI" id="CHEBI:73550"/>
        <dbReference type="EC" id="2.5.1.114"/>
    </reaction>
</comment>
<gene>
    <name evidence="8" type="ORF">LAFE_0E10572G</name>
</gene>
<keyword evidence="6" id="KW-0963">Cytoplasm</keyword>
<protein>
    <recommendedName>
        <fullName evidence="6">tRNA wybutosine-synthesizing protein 2</fullName>
        <shortName evidence="6">tRNA-yW-synthesizing protein 2</shortName>
    </recommendedName>
    <alternativeName>
        <fullName evidence="6">tRNA(Phe) (4-demethylwyosine(37)-C(7)) aminocarboxypropyltransferase</fullName>
    </alternativeName>
</protein>
<evidence type="ECO:0000256" key="6">
    <source>
        <dbReference type="PIRNR" id="PIRNR038972"/>
    </source>
</evidence>
<evidence type="ECO:0000313" key="9">
    <source>
        <dbReference type="Proteomes" id="UP000190831"/>
    </source>
</evidence>
<dbReference type="PANTHER" id="PTHR23245:SF25">
    <property type="entry name" value="TRNA WYBUTOSINE-SYNTHESIZING PROTEIN 2 HOMOLOG"/>
    <property type="match status" value="1"/>
</dbReference>
<evidence type="ECO:0000256" key="4">
    <source>
        <dbReference type="ARBA" id="ARBA00022694"/>
    </source>
</evidence>
<evidence type="ECO:0000259" key="7">
    <source>
        <dbReference type="PROSITE" id="PS51684"/>
    </source>
</evidence>
<keyword evidence="2 6" id="KW-0808">Transferase</keyword>
<name>A0A1G4MDP0_LACFM</name>
<comment type="subcellular location">
    <subcellularLocation>
        <location evidence="6">Cytoplasm</location>
    </subcellularLocation>
</comment>
<reference evidence="9" key="1">
    <citation type="submission" date="2016-03" db="EMBL/GenBank/DDBJ databases">
        <authorList>
            <person name="Devillers H."/>
        </authorList>
    </citation>
    <scope>NUCLEOTIDE SEQUENCE [LARGE SCALE GENOMIC DNA]</scope>
</reference>
<dbReference type="AlphaFoldDB" id="A0A1G4MDP0"/>
<feature type="domain" description="SAM-dependent methyltransferase TRM5/TYW2-type" evidence="7">
    <location>
        <begin position="147"/>
        <end position="415"/>
    </location>
</feature>
<sequence length="418" mass="48183">MAEHLELLTHDFKSVKQVKTLLEQNNAFIKPMTTENGAKVIKTTLTADSALLTDILNRYSGIETRPYAHDAAETENGITGFTMNFFLSHGLPKQHCEELVNHLPLRYTIYKPLILFNNSNQRSFMLACWESAFKLVKKHEYFEAMLQQQFPQCTHVAVNMPIVEEDVMRRPFNIVALHGTLFDGELRATTWSAPSSQDFNNTLWCHVVQNGIHQVWAPTFTMFSRGNIKEKKRILDNYDDISGHDVVDLYAGIGYFTLSYLKRGARRVFCFELNPWSTEGLRRGVLLNRFEGKCHIYQESNENCEERLRAFQRDHNGGDRLQIRHINLGLLPTSVPGYPIALRVIREYSSLPLTTLHIHENVHVAELQNGAFVELTLQRLLRIDASYNYTPRHVEKIKTFAPDIWHVCLDLDVHKLSS</sequence>
<keyword evidence="9" id="KW-1185">Reference proteome</keyword>
<dbReference type="GO" id="GO:0008757">
    <property type="term" value="F:S-adenosylmethionine-dependent methyltransferase activity"/>
    <property type="evidence" value="ECO:0007669"/>
    <property type="project" value="InterPro"/>
</dbReference>
<organism evidence="8 9">
    <name type="scientific">Lachancea fermentati</name>
    <name type="common">Zygosaccharomyces fermentati</name>
    <dbReference type="NCBI Taxonomy" id="4955"/>
    <lineage>
        <taxon>Eukaryota</taxon>
        <taxon>Fungi</taxon>
        <taxon>Dikarya</taxon>
        <taxon>Ascomycota</taxon>
        <taxon>Saccharomycotina</taxon>
        <taxon>Saccharomycetes</taxon>
        <taxon>Saccharomycetales</taxon>
        <taxon>Saccharomycetaceae</taxon>
        <taxon>Lachancea</taxon>
    </lineage>
</organism>
<dbReference type="SUPFAM" id="SSF53335">
    <property type="entry name" value="S-adenosyl-L-methionine-dependent methyltransferases"/>
    <property type="match status" value="1"/>
</dbReference>
<dbReference type="InterPro" id="IPR026274">
    <property type="entry name" value="tRNA_wybutosine_synth_prot_2"/>
</dbReference>
<dbReference type="GO" id="GO:0008175">
    <property type="term" value="F:tRNA methyltransferase activity"/>
    <property type="evidence" value="ECO:0007669"/>
    <property type="project" value="TreeGrafter"/>
</dbReference>
<evidence type="ECO:0000256" key="1">
    <source>
        <dbReference type="ARBA" id="ARBA00004797"/>
    </source>
</evidence>
<accession>A0A1G4MDP0</accession>
<dbReference type="PROSITE" id="PS51684">
    <property type="entry name" value="SAM_MT_TRM5_TYW2"/>
    <property type="match status" value="1"/>
</dbReference>
<dbReference type="GO" id="GO:0030488">
    <property type="term" value="P:tRNA methylation"/>
    <property type="evidence" value="ECO:0007669"/>
    <property type="project" value="TreeGrafter"/>
</dbReference>
<proteinExistence type="inferred from homology"/>
<dbReference type="PANTHER" id="PTHR23245">
    <property type="entry name" value="TRNA METHYLTRANSFERASE"/>
    <property type="match status" value="1"/>
</dbReference>
<keyword evidence="4 6" id="KW-0819">tRNA processing</keyword>
<evidence type="ECO:0000256" key="5">
    <source>
        <dbReference type="ARBA" id="ARBA00049400"/>
    </source>
</evidence>
<dbReference type="GO" id="GO:0102522">
    <property type="term" value="F:tRNA 4-demethylwyosine alpha-amino-alpha-carboxypropyltransferase activity"/>
    <property type="evidence" value="ECO:0007669"/>
    <property type="project" value="UniProtKB-EC"/>
</dbReference>
<keyword evidence="3 6" id="KW-0949">S-adenosyl-L-methionine</keyword>
<comment type="function">
    <text evidence="6">S-adenosyl-L-methionine-dependent transferase that acts as a component of the wybutosine biosynthesis pathway. Wybutosine is a hyper modified guanosine with a tricyclic base found at the 3'-position adjacent to the anticodon of eukaryotic phenylalanine tRNA. Catalyzes the transfer of the alpha-amino-alpha-carboxypropyl (acp) group from S-adenosyl-L-methionine to the C-7 position of 4-demethylwyosine (imG-14) to produce wybutosine-86.</text>
</comment>
<dbReference type="GO" id="GO:0005737">
    <property type="term" value="C:cytoplasm"/>
    <property type="evidence" value="ECO:0007669"/>
    <property type="project" value="UniProtKB-SubCell"/>
</dbReference>
<dbReference type="UniPathway" id="UPA00375"/>
<evidence type="ECO:0000313" key="8">
    <source>
        <dbReference type="EMBL" id="SCW01938.1"/>
    </source>
</evidence>
<comment type="similarity">
    <text evidence="6">Belongs to the class I-like SAM-binding methyltransferase superfamily. TRM5/TYW2 family.</text>
</comment>
<dbReference type="PIRSF" id="PIRSF038972">
    <property type="entry name" value="Trm12"/>
    <property type="match status" value="1"/>
</dbReference>
<dbReference type="InterPro" id="IPR056743">
    <property type="entry name" value="TRM5-TYW2-like_MTfase"/>
</dbReference>
<evidence type="ECO:0000256" key="2">
    <source>
        <dbReference type="ARBA" id="ARBA00022679"/>
    </source>
</evidence>
<dbReference type="Gene3D" id="3.40.50.150">
    <property type="entry name" value="Vaccinia Virus protein VP39"/>
    <property type="match status" value="1"/>
</dbReference>
<dbReference type="Proteomes" id="UP000190831">
    <property type="component" value="Chromosome E"/>
</dbReference>
<dbReference type="Pfam" id="PF02475">
    <property type="entry name" value="TRM5-TYW2_MTfase"/>
    <property type="match status" value="1"/>
</dbReference>
<dbReference type="InterPro" id="IPR030382">
    <property type="entry name" value="MeTrfase_TRM5/TYW2"/>
</dbReference>
<dbReference type="InterPro" id="IPR029063">
    <property type="entry name" value="SAM-dependent_MTases_sf"/>
</dbReference>
<comment type="pathway">
    <text evidence="1 6">tRNA modification; wybutosine-tRNA(Phe) biosynthesis.</text>
</comment>
<dbReference type="GO" id="GO:0031591">
    <property type="term" value="P:wybutosine biosynthetic process"/>
    <property type="evidence" value="ECO:0007669"/>
    <property type="project" value="InterPro"/>
</dbReference>
<dbReference type="EMBL" id="LT598488">
    <property type="protein sequence ID" value="SCW01938.1"/>
    <property type="molecule type" value="Genomic_DNA"/>
</dbReference>
<evidence type="ECO:0000256" key="3">
    <source>
        <dbReference type="ARBA" id="ARBA00022691"/>
    </source>
</evidence>
<dbReference type="CDD" id="cd02440">
    <property type="entry name" value="AdoMet_MTases"/>
    <property type="match status" value="1"/>
</dbReference>
<dbReference type="OMA" id="FELNPWS"/>
<dbReference type="STRING" id="4955.A0A1G4MDP0"/>